<organism evidence="1 2">
    <name type="scientific">Jeotgalicoccus aerolatus</name>
    <dbReference type="NCBI Taxonomy" id="709510"/>
    <lineage>
        <taxon>Bacteria</taxon>
        <taxon>Bacillati</taxon>
        <taxon>Bacillota</taxon>
        <taxon>Bacilli</taxon>
        <taxon>Bacillales</taxon>
        <taxon>Staphylococcaceae</taxon>
        <taxon>Jeotgalicoccus</taxon>
    </lineage>
</organism>
<reference evidence="2" key="1">
    <citation type="submission" date="2016-10" db="EMBL/GenBank/DDBJ databases">
        <authorList>
            <person name="Varghese N."/>
            <person name="Submissions S."/>
        </authorList>
    </citation>
    <scope>NUCLEOTIDE SEQUENCE [LARGE SCALE GENOMIC DNA]</scope>
    <source>
        <strain evidence="2">CGMCC 1.8911</strain>
    </source>
</reference>
<dbReference type="Proteomes" id="UP000242700">
    <property type="component" value="Unassembled WGS sequence"/>
</dbReference>
<evidence type="ECO:0000313" key="2">
    <source>
        <dbReference type="Proteomes" id="UP000242700"/>
    </source>
</evidence>
<sequence>MQFIAKNNNDFMETPNRPINGKEESILTLNSIIRKSNFNDEDSVINMVNNILKVITEDKRKANKK</sequence>
<proteinExistence type="predicted"/>
<dbReference type="EMBL" id="FNFI01000021">
    <property type="protein sequence ID" value="SDK79270.1"/>
    <property type="molecule type" value="Genomic_DNA"/>
</dbReference>
<protein>
    <submittedName>
        <fullName evidence="1">Uncharacterized protein</fullName>
    </submittedName>
</protein>
<accession>A0A1G9ET05</accession>
<dbReference type="AlphaFoldDB" id="A0A1G9ET05"/>
<name>A0A1G9ET05_9STAP</name>
<evidence type="ECO:0000313" key="1">
    <source>
        <dbReference type="EMBL" id="SDK79270.1"/>
    </source>
</evidence>
<gene>
    <name evidence="1" type="ORF">SAMN05216187_1215</name>
</gene>
<dbReference type="STRING" id="586411.SAMN05216187_1215"/>